<dbReference type="GO" id="GO:0005737">
    <property type="term" value="C:cytoplasm"/>
    <property type="evidence" value="ECO:0007669"/>
    <property type="project" value="TreeGrafter"/>
</dbReference>
<name>A0A3B9L3A7_9PROT</name>
<dbReference type="GO" id="GO:0005524">
    <property type="term" value="F:ATP binding"/>
    <property type="evidence" value="ECO:0007669"/>
    <property type="project" value="InterPro"/>
</dbReference>
<gene>
    <name evidence="1" type="ORF">DCG65_10405</name>
</gene>
<evidence type="ECO:0008006" key="3">
    <source>
        <dbReference type="Google" id="ProtNLM"/>
    </source>
</evidence>
<dbReference type="GO" id="GO:0018169">
    <property type="term" value="F:ribosomal S6-glutamic acid ligase activity"/>
    <property type="evidence" value="ECO:0007669"/>
    <property type="project" value="TreeGrafter"/>
</dbReference>
<dbReference type="Gene3D" id="3.30.1490.20">
    <property type="entry name" value="ATP-grasp fold, A domain"/>
    <property type="match status" value="1"/>
</dbReference>
<dbReference type="PANTHER" id="PTHR21621:SF0">
    <property type="entry name" value="BETA-CITRYLGLUTAMATE SYNTHASE B-RELATED"/>
    <property type="match status" value="1"/>
</dbReference>
<comment type="caution">
    <text evidence="1">The sequence shown here is derived from an EMBL/GenBank/DDBJ whole genome shotgun (WGS) entry which is preliminary data.</text>
</comment>
<dbReference type="GO" id="GO:0009432">
    <property type="term" value="P:SOS response"/>
    <property type="evidence" value="ECO:0007669"/>
    <property type="project" value="TreeGrafter"/>
</dbReference>
<organism evidence="1 2">
    <name type="scientific">Hyphomonas atlantica</name>
    <dbReference type="NCBI Taxonomy" id="1280948"/>
    <lineage>
        <taxon>Bacteria</taxon>
        <taxon>Pseudomonadati</taxon>
        <taxon>Pseudomonadota</taxon>
        <taxon>Alphaproteobacteria</taxon>
        <taxon>Hyphomonadales</taxon>
        <taxon>Hyphomonadaceae</taxon>
        <taxon>Hyphomonas</taxon>
    </lineage>
</organism>
<sequence length="321" mass="36111">MLQDIRIHETGAGVPSLADVRAIVFWLGDPLQQKYPDCYREAKAIADEAEALGLKVLNHPDALCNTSKTMQARIWSEKKVPSAAVRLVRNDSQLRSAVFELGKPCIVRSDCEHAQRDVTIVRNQEDLARCSLTSGTASAVLRLYDIRQEYRDVRGGFSHLFREYHHKARAFVIGDQVMASHLFFSKSPIVGLSNSLFSRESSHNRAVARKFGYHRHLLDELIEADQQYFNSPVLGRAHLVQAVRSLGLDIAAVDYSIRPDGQVMIWEANPYFWLPEGESSVLSEERHAVQRVQKSFDWMADCLQAATPQTGTGEFEEVVSA</sequence>
<protein>
    <recommendedName>
        <fullName evidence="3">ATP-grasp domain-containing protein</fullName>
    </recommendedName>
</protein>
<dbReference type="Proteomes" id="UP000259173">
    <property type="component" value="Unassembled WGS sequence"/>
</dbReference>
<dbReference type="PANTHER" id="PTHR21621">
    <property type="entry name" value="RIBOSOMAL PROTEIN S6 MODIFICATION PROTEIN"/>
    <property type="match status" value="1"/>
</dbReference>
<evidence type="ECO:0000313" key="1">
    <source>
        <dbReference type="EMBL" id="HAE94963.1"/>
    </source>
</evidence>
<reference evidence="1 2" key="1">
    <citation type="journal article" date="2018" name="Nat. Biotechnol.">
        <title>A standardized bacterial taxonomy based on genome phylogeny substantially revises the tree of life.</title>
        <authorList>
            <person name="Parks D.H."/>
            <person name="Chuvochina M."/>
            <person name="Waite D.W."/>
            <person name="Rinke C."/>
            <person name="Skarshewski A."/>
            <person name="Chaumeil P.A."/>
            <person name="Hugenholtz P."/>
        </authorList>
    </citation>
    <scope>NUCLEOTIDE SEQUENCE [LARGE SCALE GENOMIC DNA]</scope>
    <source>
        <strain evidence="1">UBA8557</strain>
    </source>
</reference>
<dbReference type="InterPro" id="IPR013815">
    <property type="entry name" value="ATP_grasp_subdomain_1"/>
</dbReference>
<dbReference type="SUPFAM" id="SSF56059">
    <property type="entry name" value="Glutathione synthetase ATP-binding domain-like"/>
    <property type="match status" value="1"/>
</dbReference>
<dbReference type="AlphaFoldDB" id="A0A3B9L3A7"/>
<accession>A0A3B9L3A7</accession>
<proteinExistence type="predicted"/>
<dbReference type="EMBL" id="DMBR01000314">
    <property type="protein sequence ID" value="HAE94963.1"/>
    <property type="molecule type" value="Genomic_DNA"/>
</dbReference>
<evidence type="ECO:0000313" key="2">
    <source>
        <dbReference type="Proteomes" id="UP000259173"/>
    </source>
</evidence>